<dbReference type="AlphaFoldDB" id="A0A6T8BYJ5"/>
<accession>A0A6T8BYJ5</accession>
<dbReference type="PANTHER" id="PTHR10219">
    <property type="entry name" value="GLYCOLIPID TRANSFER PROTEIN-RELATED"/>
    <property type="match status" value="1"/>
</dbReference>
<dbReference type="GO" id="GO:1902387">
    <property type="term" value="F:ceramide 1-phosphate binding"/>
    <property type="evidence" value="ECO:0007669"/>
    <property type="project" value="TreeGrafter"/>
</dbReference>
<reference evidence="2" key="1">
    <citation type="submission" date="2021-01" db="EMBL/GenBank/DDBJ databases">
        <authorList>
            <person name="Corre E."/>
            <person name="Pelletier E."/>
            <person name="Niang G."/>
            <person name="Scheremetjew M."/>
            <person name="Finn R."/>
            <person name="Kale V."/>
            <person name="Holt S."/>
            <person name="Cochrane G."/>
            <person name="Meng A."/>
            <person name="Brown T."/>
            <person name="Cohen L."/>
        </authorList>
    </citation>
    <scope>NUCLEOTIDE SEQUENCE</scope>
    <source>
        <strain evidence="2">UIO037</strain>
    </source>
</reference>
<organism evidence="2">
    <name type="scientific">Prymnesium polylepis</name>
    <dbReference type="NCBI Taxonomy" id="72548"/>
    <lineage>
        <taxon>Eukaryota</taxon>
        <taxon>Haptista</taxon>
        <taxon>Haptophyta</taxon>
        <taxon>Prymnesiophyceae</taxon>
        <taxon>Prymnesiales</taxon>
        <taxon>Prymnesiaceae</taxon>
        <taxon>Prymnesium</taxon>
    </lineage>
</organism>
<proteinExistence type="predicted"/>
<dbReference type="GO" id="GO:0005829">
    <property type="term" value="C:cytosol"/>
    <property type="evidence" value="ECO:0007669"/>
    <property type="project" value="TreeGrafter"/>
</dbReference>
<evidence type="ECO:0000259" key="1">
    <source>
        <dbReference type="Pfam" id="PF08718"/>
    </source>
</evidence>
<dbReference type="EMBL" id="HBKO01033299">
    <property type="protein sequence ID" value="CAE2253445.1"/>
    <property type="molecule type" value="Transcribed_RNA"/>
</dbReference>
<dbReference type="Gene3D" id="1.10.3520.10">
    <property type="entry name" value="Glycolipid transfer protein"/>
    <property type="match status" value="1"/>
</dbReference>
<dbReference type="GO" id="GO:0016020">
    <property type="term" value="C:membrane"/>
    <property type="evidence" value="ECO:0007669"/>
    <property type="project" value="TreeGrafter"/>
</dbReference>
<evidence type="ECO:0000313" key="2">
    <source>
        <dbReference type="EMBL" id="CAE2253445.1"/>
    </source>
</evidence>
<protein>
    <recommendedName>
        <fullName evidence="1">Glycolipid transfer protein domain-containing protein</fullName>
    </recommendedName>
</protein>
<feature type="domain" description="Glycolipid transfer protein" evidence="1">
    <location>
        <begin position="26"/>
        <end position="169"/>
    </location>
</feature>
<sequence>MGDRPLSAIAKSLQGSVTDAEDVDPTQFCAGGNEFVKLLESLGPFALPVAQQAKGNLDKIAGSAKALGGDGSMRTLLQKERDSGMHGSGTELKDPSAAIGVIWVVRFLAFWEEVCLARVSADVSITFKETLEDAYKHNLKDFCGGVVQMSFNTALLAVPQWKDVRDKLGPQASFQEDVFEWMDASQAVQTTLMKIIKEYNMNDERKSM</sequence>
<dbReference type="Pfam" id="PF08718">
    <property type="entry name" value="GLTP"/>
    <property type="match status" value="1"/>
</dbReference>
<gene>
    <name evidence="2" type="ORF">CPOL0286_LOCUS15114</name>
</gene>
<dbReference type="GO" id="GO:1902388">
    <property type="term" value="F:ceramide 1-phosphate transfer activity"/>
    <property type="evidence" value="ECO:0007669"/>
    <property type="project" value="TreeGrafter"/>
</dbReference>
<dbReference type="SUPFAM" id="SSF110004">
    <property type="entry name" value="Glycolipid transfer protein, GLTP"/>
    <property type="match status" value="1"/>
</dbReference>
<dbReference type="InterPro" id="IPR014830">
    <property type="entry name" value="Glycolipid_transfer_prot_dom"/>
</dbReference>
<name>A0A6T8BYJ5_9EUKA</name>
<dbReference type="InterPro" id="IPR036497">
    <property type="entry name" value="GLTP_sf"/>
</dbReference>